<keyword evidence="2" id="KW-1185">Reference proteome</keyword>
<gene>
    <name evidence="1" type="ORF">FA95DRAFT_1484340</name>
</gene>
<dbReference type="EMBL" id="MU275848">
    <property type="protein sequence ID" value="KAI0051951.1"/>
    <property type="molecule type" value="Genomic_DNA"/>
</dbReference>
<evidence type="ECO:0000313" key="2">
    <source>
        <dbReference type="Proteomes" id="UP000814033"/>
    </source>
</evidence>
<reference evidence="1" key="1">
    <citation type="submission" date="2021-02" db="EMBL/GenBank/DDBJ databases">
        <authorList>
            <consortium name="DOE Joint Genome Institute"/>
            <person name="Ahrendt S."/>
            <person name="Looney B.P."/>
            <person name="Miyauchi S."/>
            <person name="Morin E."/>
            <person name="Drula E."/>
            <person name="Courty P.E."/>
            <person name="Chicoki N."/>
            <person name="Fauchery L."/>
            <person name="Kohler A."/>
            <person name="Kuo A."/>
            <person name="Labutti K."/>
            <person name="Pangilinan J."/>
            <person name="Lipzen A."/>
            <person name="Riley R."/>
            <person name="Andreopoulos W."/>
            <person name="He G."/>
            <person name="Johnson J."/>
            <person name="Barry K.W."/>
            <person name="Grigoriev I.V."/>
            <person name="Nagy L."/>
            <person name="Hibbett D."/>
            <person name="Henrissat B."/>
            <person name="Matheny P.B."/>
            <person name="Labbe J."/>
            <person name="Martin F."/>
        </authorList>
    </citation>
    <scope>NUCLEOTIDE SEQUENCE</scope>
    <source>
        <strain evidence="1">FP105234-sp</strain>
    </source>
</reference>
<name>A0ACB8S764_9AGAM</name>
<dbReference type="Proteomes" id="UP000814033">
    <property type="component" value="Unassembled WGS sequence"/>
</dbReference>
<sequence>MDPKTNPALTPHKDGLSLTRHRIERNESAISQKDGEVIFDPSVSSKSLADGFRVFTNPEHRTTAPAHRLLHPRRGLNLENESLTLYTDGSCSHNGKLNSICGSGVWVGENHPDNIAAHIGGAAQTNQTGELAAIIIALEHFEHFRPIKFITDSEYVKKGLTERLLSWEDDGWIGIENSDMFKKAAYLLRNRSAPTTFQWTKGHNGTEGNDGADELADQGARHTVPYPLNLEVPPKWRLSGAKLATLSQSTAYHGIRQSAPRDTRSGPTEQIALARDALENFTGKQETDASLWKGITNKDIRKPIQTFLYRAMQRSYKLGDFWAKLNDEDKARCEACGDPIESLEHILLQCDTTPRQIIWKLATDLWPHGYDSWPELSLGIVLAAGSLEVTTDPQGDDQHNDDERKRNPGATRLLRILISESAHLIWKIRCERQIGGRTHTKQAIISRWTRAINDRLRSDVLAARNIIRTEKAFDLVHLTWKGTLEEELHLPFEWAKAREVLVGIKTPRFPT</sequence>
<comment type="caution">
    <text evidence="1">The sequence shown here is derived from an EMBL/GenBank/DDBJ whole genome shotgun (WGS) entry which is preliminary data.</text>
</comment>
<reference evidence="1" key="2">
    <citation type="journal article" date="2022" name="New Phytol.">
        <title>Evolutionary transition to the ectomycorrhizal habit in the genomes of a hyperdiverse lineage of mushroom-forming fungi.</title>
        <authorList>
            <person name="Looney B."/>
            <person name="Miyauchi S."/>
            <person name="Morin E."/>
            <person name="Drula E."/>
            <person name="Courty P.E."/>
            <person name="Kohler A."/>
            <person name="Kuo A."/>
            <person name="LaButti K."/>
            <person name="Pangilinan J."/>
            <person name="Lipzen A."/>
            <person name="Riley R."/>
            <person name="Andreopoulos W."/>
            <person name="He G."/>
            <person name="Johnson J."/>
            <person name="Nolan M."/>
            <person name="Tritt A."/>
            <person name="Barry K.W."/>
            <person name="Grigoriev I.V."/>
            <person name="Nagy L.G."/>
            <person name="Hibbett D."/>
            <person name="Henrissat B."/>
            <person name="Matheny P.B."/>
            <person name="Labbe J."/>
            <person name="Martin F.M."/>
        </authorList>
    </citation>
    <scope>NUCLEOTIDE SEQUENCE</scope>
    <source>
        <strain evidence="1">FP105234-sp</strain>
    </source>
</reference>
<organism evidence="1 2">
    <name type="scientific">Auriscalpium vulgare</name>
    <dbReference type="NCBI Taxonomy" id="40419"/>
    <lineage>
        <taxon>Eukaryota</taxon>
        <taxon>Fungi</taxon>
        <taxon>Dikarya</taxon>
        <taxon>Basidiomycota</taxon>
        <taxon>Agaricomycotina</taxon>
        <taxon>Agaricomycetes</taxon>
        <taxon>Russulales</taxon>
        <taxon>Auriscalpiaceae</taxon>
        <taxon>Auriscalpium</taxon>
    </lineage>
</organism>
<accession>A0ACB8S764</accession>
<proteinExistence type="predicted"/>
<evidence type="ECO:0000313" key="1">
    <source>
        <dbReference type="EMBL" id="KAI0051951.1"/>
    </source>
</evidence>
<protein>
    <submittedName>
        <fullName evidence="1">Ribonuclease H-like protein</fullName>
    </submittedName>
</protein>